<dbReference type="EMBL" id="KP795560">
    <property type="protein sequence ID" value="AKN38057.1"/>
    <property type="molecule type" value="Genomic_DNA"/>
</dbReference>
<reference evidence="1" key="1">
    <citation type="journal article" date="2015" name="MBio">
        <title>Eco-Evolutionary Dynamics of Episomes among Ecologically Cohesive Bacterial Populations.</title>
        <authorList>
            <person name="Xue H."/>
            <person name="Cordero O.X."/>
            <person name="Camas F.M."/>
            <person name="Trimble W."/>
            <person name="Meyer F."/>
            <person name="Guglielmini J."/>
            <person name="Rocha E.P."/>
            <person name="Polz M.F."/>
        </authorList>
    </citation>
    <scope>NUCLEOTIDE SEQUENCE</scope>
    <source>
        <strain evidence="1">FF_210</strain>
    </source>
</reference>
<organism evidence="1">
    <name type="scientific">Vibrio tasmaniensis</name>
    <dbReference type="NCBI Taxonomy" id="212663"/>
    <lineage>
        <taxon>Bacteria</taxon>
        <taxon>Pseudomonadati</taxon>
        <taxon>Pseudomonadota</taxon>
        <taxon>Gammaproteobacteria</taxon>
        <taxon>Vibrionales</taxon>
        <taxon>Vibrionaceae</taxon>
        <taxon>Vibrio</taxon>
    </lineage>
</organism>
<protein>
    <submittedName>
        <fullName evidence="1">Uncharacterized protein</fullName>
    </submittedName>
</protein>
<name>A0A0H3ZU77_9VIBR</name>
<proteinExistence type="predicted"/>
<evidence type="ECO:0000313" key="1">
    <source>
        <dbReference type="EMBL" id="AKN38057.1"/>
    </source>
</evidence>
<sequence length="66" mass="7657">MSKTSSVKTRTVYCAEVEIAYDDGEYKTFTISGCTPGMRNKAMDRLIEDEGEVNYCRNYKEKRLFL</sequence>
<dbReference type="AlphaFoldDB" id="A0A0H3ZU77"/>
<accession>A0A0H3ZU77</accession>